<keyword evidence="2" id="KW-1185">Reference proteome</keyword>
<reference evidence="1 2" key="1">
    <citation type="submission" date="2019-06" db="EMBL/GenBank/DDBJ databases">
        <authorList>
            <person name="Broberg M."/>
        </authorList>
    </citation>
    <scope>NUCLEOTIDE SEQUENCE [LARGE SCALE GENOMIC DNA]</scope>
</reference>
<protein>
    <submittedName>
        <fullName evidence="1">Uncharacterized protein</fullName>
    </submittedName>
</protein>
<dbReference type="EMBL" id="CABFNS010000735">
    <property type="protein sequence ID" value="VUC25426.1"/>
    <property type="molecule type" value="Genomic_DNA"/>
</dbReference>
<gene>
    <name evidence="1" type="ORF">CLO192961_LOCUS168812</name>
</gene>
<evidence type="ECO:0000313" key="2">
    <source>
        <dbReference type="Proteomes" id="UP000766486"/>
    </source>
</evidence>
<name>A0ABY6U316_BIOOC</name>
<dbReference type="InterPro" id="IPR022085">
    <property type="entry name" value="OpdG"/>
</dbReference>
<proteinExistence type="predicted"/>
<evidence type="ECO:0000313" key="1">
    <source>
        <dbReference type="EMBL" id="VUC25426.1"/>
    </source>
</evidence>
<dbReference type="Pfam" id="PF12311">
    <property type="entry name" value="DUF3632"/>
    <property type="match status" value="1"/>
</dbReference>
<comment type="caution">
    <text evidence="1">The sequence shown here is derived from an EMBL/GenBank/DDBJ whole genome shotgun (WGS) entry which is preliminary data.</text>
</comment>
<accession>A0ABY6U316</accession>
<sequence length="177" mass="20466">MWLIGQFAMANDNVGTSEGTTTNTLQVHPSYRRNRSVDEDEWSRAEEYTKYLNQFKHWHSFASHLFNYGFDGVGYGVSGIEMALEEPPCQMLLMDYRVWIATEWLLNCGSRVFQEMKNKDHNPSALTGRRDGGDARSLPRWEFWKKRLDEISSSDSLGLTDETKKRVIDTLKAMEDA</sequence>
<organism evidence="1 2">
    <name type="scientific">Bionectria ochroleuca</name>
    <name type="common">Gliocladium roseum</name>
    <dbReference type="NCBI Taxonomy" id="29856"/>
    <lineage>
        <taxon>Eukaryota</taxon>
        <taxon>Fungi</taxon>
        <taxon>Dikarya</taxon>
        <taxon>Ascomycota</taxon>
        <taxon>Pezizomycotina</taxon>
        <taxon>Sordariomycetes</taxon>
        <taxon>Hypocreomycetidae</taxon>
        <taxon>Hypocreales</taxon>
        <taxon>Bionectriaceae</taxon>
        <taxon>Clonostachys</taxon>
    </lineage>
</organism>
<dbReference type="Proteomes" id="UP000766486">
    <property type="component" value="Unassembled WGS sequence"/>
</dbReference>